<accession>M5FTZ6</accession>
<sequence>MYTASAALVRAGMSALHTDLTVDLRRMYVSSQSRRERAARVLLNVSGFGRVTGQRSEWDLCFCYVFSPRSGKVELHRIESIDPAPHTSVYEGMKAGLMRVLGKEDAPGGEGKTALEPARAGECKARSARRGEHGE</sequence>
<evidence type="ECO:0000313" key="2">
    <source>
        <dbReference type="EMBL" id="EJT99628.1"/>
    </source>
</evidence>
<evidence type="ECO:0000313" key="3">
    <source>
        <dbReference type="Proteomes" id="UP000030653"/>
    </source>
</evidence>
<dbReference type="Proteomes" id="UP000030653">
    <property type="component" value="Unassembled WGS sequence"/>
</dbReference>
<evidence type="ECO:0000256" key="1">
    <source>
        <dbReference type="SAM" id="MobiDB-lite"/>
    </source>
</evidence>
<proteinExistence type="predicted"/>
<dbReference type="OrthoDB" id="1099063at2759"/>
<reference evidence="2 3" key="1">
    <citation type="journal article" date="2012" name="Science">
        <title>The Paleozoic origin of enzymatic lignin decomposition reconstructed from 31 fungal genomes.</title>
        <authorList>
            <person name="Floudas D."/>
            <person name="Binder M."/>
            <person name="Riley R."/>
            <person name="Barry K."/>
            <person name="Blanchette R.A."/>
            <person name="Henrissat B."/>
            <person name="Martinez A.T."/>
            <person name="Otillar R."/>
            <person name="Spatafora J.W."/>
            <person name="Yadav J.S."/>
            <person name="Aerts A."/>
            <person name="Benoit I."/>
            <person name="Boyd A."/>
            <person name="Carlson A."/>
            <person name="Copeland A."/>
            <person name="Coutinho P.M."/>
            <person name="de Vries R.P."/>
            <person name="Ferreira P."/>
            <person name="Findley K."/>
            <person name="Foster B."/>
            <person name="Gaskell J."/>
            <person name="Glotzer D."/>
            <person name="Gorecki P."/>
            <person name="Heitman J."/>
            <person name="Hesse C."/>
            <person name="Hori C."/>
            <person name="Igarashi K."/>
            <person name="Jurgens J.A."/>
            <person name="Kallen N."/>
            <person name="Kersten P."/>
            <person name="Kohler A."/>
            <person name="Kuees U."/>
            <person name="Kumar T.K.A."/>
            <person name="Kuo A."/>
            <person name="LaButti K."/>
            <person name="Larrondo L.F."/>
            <person name="Lindquist E."/>
            <person name="Ling A."/>
            <person name="Lombard V."/>
            <person name="Lucas S."/>
            <person name="Lundell T."/>
            <person name="Martin R."/>
            <person name="McLaughlin D.J."/>
            <person name="Morgenstern I."/>
            <person name="Morin E."/>
            <person name="Murat C."/>
            <person name="Nagy L.G."/>
            <person name="Nolan M."/>
            <person name="Ohm R.A."/>
            <person name="Patyshakuliyeva A."/>
            <person name="Rokas A."/>
            <person name="Ruiz-Duenas F.J."/>
            <person name="Sabat G."/>
            <person name="Salamov A."/>
            <person name="Samejima M."/>
            <person name="Schmutz J."/>
            <person name="Slot J.C."/>
            <person name="St John F."/>
            <person name="Stenlid J."/>
            <person name="Sun H."/>
            <person name="Sun S."/>
            <person name="Syed K."/>
            <person name="Tsang A."/>
            <person name="Wiebenga A."/>
            <person name="Young D."/>
            <person name="Pisabarro A."/>
            <person name="Eastwood D.C."/>
            <person name="Martin F."/>
            <person name="Cullen D."/>
            <person name="Grigoriev I.V."/>
            <person name="Hibbett D.S."/>
        </authorList>
    </citation>
    <scope>NUCLEOTIDE SEQUENCE [LARGE SCALE GENOMIC DNA]</scope>
    <source>
        <strain evidence="2 3">DJM-731 SS1</strain>
    </source>
</reference>
<name>M5FTZ6_DACPD</name>
<dbReference type="STRING" id="1858805.M5FTZ6"/>
<keyword evidence="3" id="KW-1185">Reference proteome</keyword>
<dbReference type="GeneID" id="63688413"/>
<feature type="compositionally biased region" description="Basic and acidic residues" evidence="1">
    <location>
        <begin position="119"/>
        <end position="135"/>
    </location>
</feature>
<dbReference type="RefSeq" id="XP_040626526.1">
    <property type="nucleotide sequence ID" value="XM_040773351.1"/>
</dbReference>
<dbReference type="AlphaFoldDB" id="M5FTZ6"/>
<dbReference type="HOGENOM" id="CLU_1885695_0_0_1"/>
<dbReference type="EMBL" id="JH795869">
    <property type="protein sequence ID" value="EJT99628.1"/>
    <property type="molecule type" value="Genomic_DNA"/>
</dbReference>
<protein>
    <submittedName>
        <fullName evidence="2">Uncharacterized protein</fullName>
    </submittedName>
</protein>
<feature type="region of interest" description="Disordered" evidence="1">
    <location>
        <begin position="103"/>
        <end position="135"/>
    </location>
</feature>
<gene>
    <name evidence="2" type="ORF">DACRYDRAFT_23702</name>
</gene>
<organism evidence="2 3">
    <name type="scientific">Dacryopinax primogenitus (strain DJM 731)</name>
    <name type="common">Brown rot fungus</name>
    <dbReference type="NCBI Taxonomy" id="1858805"/>
    <lineage>
        <taxon>Eukaryota</taxon>
        <taxon>Fungi</taxon>
        <taxon>Dikarya</taxon>
        <taxon>Basidiomycota</taxon>
        <taxon>Agaricomycotina</taxon>
        <taxon>Dacrymycetes</taxon>
        <taxon>Dacrymycetales</taxon>
        <taxon>Dacrymycetaceae</taxon>
        <taxon>Dacryopinax</taxon>
    </lineage>
</organism>